<protein>
    <submittedName>
        <fullName evidence="1 3">Uncharacterized protein</fullName>
    </submittedName>
</protein>
<organism evidence="3">
    <name type="scientific">Brugia pahangi</name>
    <name type="common">Filarial nematode worm</name>
    <dbReference type="NCBI Taxonomy" id="6280"/>
    <lineage>
        <taxon>Eukaryota</taxon>
        <taxon>Metazoa</taxon>
        <taxon>Ecdysozoa</taxon>
        <taxon>Nematoda</taxon>
        <taxon>Chromadorea</taxon>
        <taxon>Rhabditida</taxon>
        <taxon>Spirurina</taxon>
        <taxon>Spiruromorpha</taxon>
        <taxon>Filarioidea</taxon>
        <taxon>Onchocercidae</taxon>
        <taxon>Brugia</taxon>
    </lineage>
</organism>
<evidence type="ECO:0000313" key="3">
    <source>
        <dbReference type="WBParaSite" id="BPAG_0000595701-mRNA-1"/>
    </source>
</evidence>
<dbReference type="STRING" id="6280.A0A0N4TCL9"/>
<evidence type="ECO:0000313" key="2">
    <source>
        <dbReference type="Proteomes" id="UP000278627"/>
    </source>
</evidence>
<gene>
    <name evidence="1" type="ORF">BPAG_LOCUS5920</name>
</gene>
<accession>A0A0N4TCL9</accession>
<dbReference type="WBParaSite" id="BPAG_0000595701-mRNA-1">
    <property type="protein sequence ID" value="BPAG_0000595701-mRNA-1"/>
    <property type="gene ID" value="BPAG_0000595701"/>
</dbReference>
<keyword evidence="2" id="KW-1185">Reference proteome</keyword>
<dbReference type="EMBL" id="UZAD01004774">
    <property type="protein sequence ID" value="VDN87106.1"/>
    <property type="molecule type" value="Genomic_DNA"/>
</dbReference>
<reference evidence="3" key="1">
    <citation type="submission" date="2017-02" db="UniProtKB">
        <authorList>
            <consortium name="WormBaseParasite"/>
        </authorList>
    </citation>
    <scope>IDENTIFICATION</scope>
</reference>
<dbReference type="InterPro" id="IPR036388">
    <property type="entry name" value="WH-like_DNA-bd_sf"/>
</dbReference>
<dbReference type="AlphaFoldDB" id="A0A0N4TCL9"/>
<sequence>MHCSTTITSSSFNDHLFHIHKKTMGLPALLGIVRQQACDSNNDFYNLRYLLDYYSVTTISNFTYYKYKNMVDAIMESYKTLTRRQKIIMETFIIFGYDQWIPLELVSLCIPFDISGNQNILYTALQELEPLVKSSLLGKRIADLDGKVDNDMPFMYDFHINRIMYSFLCVTVNHQAIEVEYLFFFYKLSSFFW</sequence>
<reference evidence="1 2" key="2">
    <citation type="submission" date="2018-11" db="EMBL/GenBank/DDBJ databases">
        <authorList>
            <consortium name="Pathogen Informatics"/>
        </authorList>
    </citation>
    <scope>NUCLEOTIDE SEQUENCE [LARGE SCALE GENOMIC DNA]</scope>
</reference>
<evidence type="ECO:0000313" key="1">
    <source>
        <dbReference type="EMBL" id="VDN87106.1"/>
    </source>
</evidence>
<dbReference type="Proteomes" id="UP000278627">
    <property type="component" value="Unassembled WGS sequence"/>
</dbReference>
<dbReference type="Gene3D" id="1.10.10.10">
    <property type="entry name" value="Winged helix-like DNA-binding domain superfamily/Winged helix DNA-binding domain"/>
    <property type="match status" value="1"/>
</dbReference>
<name>A0A0N4TCL9_BRUPA</name>
<proteinExistence type="predicted"/>